<dbReference type="EMBL" id="CP001056">
    <property type="protein sequence ID" value="ACD21976.1"/>
    <property type="molecule type" value="Genomic_DNA"/>
</dbReference>
<accession>B2TRK3</accession>
<dbReference type="InterPro" id="IPR051200">
    <property type="entry name" value="Host-pathogen_enzymatic-act"/>
</dbReference>
<gene>
    <name evidence="1" type="ordered locus">CLL_A2322</name>
</gene>
<evidence type="ECO:0008006" key="2">
    <source>
        <dbReference type="Google" id="ProtNLM"/>
    </source>
</evidence>
<reference evidence="1" key="2">
    <citation type="submission" date="2009-08" db="EMBL/GenBank/DDBJ databases">
        <authorList>
            <person name="Shrivastava S."/>
            <person name="Brinkac L.M."/>
            <person name="Dodson R.J."/>
            <person name="Harkins D.M."/>
            <person name="Durkin A.S."/>
            <person name="Sutton G."/>
        </authorList>
    </citation>
    <scope>NUCLEOTIDE SEQUENCE</scope>
    <source>
        <strain evidence="1">Eklund 17B</strain>
    </source>
</reference>
<dbReference type="HOGENOM" id="CLU_548254_0_0_9"/>
<proteinExistence type="predicted"/>
<accession>U4PA29</accession>
<dbReference type="PANTHER" id="PTHR47197:SF3">
    <property type="entry name" value="DIHYDRO-HEME D1 DEHYDROGENASE"/>
    <property type="match status" value="1"/>
</dbReference>
<evidence type="ECO:0000313" key="1">
    <source>
        <dbReference type="EMBL" id="ACD21976.1"/>
    </source>
</evidence>
<dbReference type="AlphaFoldDB" id="B2TRK3"/>
<name>B2TRK3_CLOBB</name>
<reference evidence="1" key="1">
    <citation type="submission" date="2009-06" db="EMBL/GenBank/DDBJ databases">
        <authorList>
            <consortium name="US DOE Joint Genome Institute (JGI-PGF)"/>
            <person name="Lucas S."/>
            <person name="Copeland A."/>
            <person name="Lapidus A."/>
            <person name="Glavina del Rio T."/>
            <person name="Dalin E."/>
            <person name="Tice H."/>
            <person name="Bruce D."/>
            <person name="Goodwin L."/>
            <person name="Pitluck S."/>
            <person name="Kyrpides N."/>
            <person name="Mavromatis K."/>
            <person name="Ivanova N."/>
            <person name="Saunders E."/>
            <person name="Brettin T."/>
            <person name="Detter J.C."/>
            <person name="Han C."/>
            <person name="Larimer F."/>
            <person name="Land M."/>
            <person name="Hauser L."/>
            <person name="Markowitz V."/>
            <person name="Cheng J.-F."/>
            <person name="Hugenholtz P."/>
            <person name="Woyke T."/>
            <person name="Wu D."/>
            <person name="Gronow S."/>
            <person name="Klenk H.-P."/>
            <person name="Eisen J.A."/>
        </authorList>
    </citation>
    <scope>NUCLEOTIDE SEQUENCE</scope>
    <source>
        <strain evidence="1">Eklund 17B</strain>
    </source>
</reference>
<dbReference type="InterPro" id="IPR011048">
    <property type="entry name" value="Haem_d1_sf"/>
</dbReference>
<dbReference type="SUPFAM" id="SSF51004">
    <property type="entry name" value="C-terminal (heme d1) domain of cytochrome cd1-nitrite reductase"/>
    <property type="match status" value="1"/>
</dbReference>
<dbReference type="InterPro" id="IPR015943">
    <property type="entry name" value="WD40/YVTN_repeat-like_dom_sf"/>
</dbReference>
<dbReference type="KEGG" id="cbk:CLL_A2322"/>
<dbReference type="PATRIC" id="fig|935198.13.peg.2279"/>
<dbReference type="Gene3D" id="2.130.10.10">
    <property type="entry name" value="YVTN repeat-like/Quinoprotein amine dehydrogenase"/>
    <property type="match status" value="2"/>
</dbReference>
<organism evidence="1">
    <name type="scientific">Clostridium botulinum (strain Eklund 17B / Type B)</name>
    <dbReference type="NCBI Taxonomy" id="935198"/>
    <lineage>
        <taxon>Bacteria</taxon>
        <taxon>Bacillati</taxon>
        <taxon>Bacillota</taxon>
        <taxon>Clostridia</taxon>
        <taxon>Eubacteriales</taxon>
        <taxon>Clostridiaceae</taxon>
        <taxon>Clostridium</taxon>
    </lineage>
</organism>
<protein>
    <recommendedName>
        <fullName evidence="2">YncE family protein</fullName>
    </recommendedName>
</protein>
<sequence length="503" mass="57224">MIDKRDKTIYYVSNLGTGTVSIIDGDNDCIIKEIEIGPRPQNIIVDEKNNVYIASDRNGKVTLINDLYDSNKTWNMPNNGNIQVDSITQNIYVCDTEEVCIYSLKTGEKIGCLTGFIAADSLKLDKDKKRLFVLDILQNEIKVYDTSDLHLIKLYKDVGTSPNYIFISENEKDVYISNKGVNRPTYTSNISVLDLESGNISYIYLEKGSVITALEQNENFLYAANSGLHRIDVINILKRECVATIKTTLTELQKLRLSPDKKTLLATSRSNDGKGVIDRIDTSSNTILGTFTFKQNNSLPYDIGVIIQSKFEVQDESFILTNSENKLKQENGTSILAKKVLSTYQEKMIFPEVSVKVCLEEGEIINIEEIIFKKCEIINETKNRSIIDSRKDYSILQYNFYIPYCIGYTDEQQQKYIIEGRLEGTQKATLYIPAYAEQQGVEFVINSFAKVTNTPIIVNKNLKFDVSALISTKAIVDEIVFIPFCKECEMWQRRDEKMRENNG</sequence>
<dbReference type="PANTHER" id="PTHR47197">
    <property type="entry name" value="PROTEIN NIRF"/>
    <property type="match status" value="1"/>
</dbReference>